<feature type="repeat" description="ANK" evidence="3">
    <location>
        <begin position="683"/>
        <end position="715"/>
    </location>
</feature>
<organism evidence="6 7">
    <name type="scientific">Tetrapyrgos nigripes</name>
    <dbReference type="NCBI Taxonomy" id="182062"/>
    <lineage>
        <taxon>Eukaryota</taxon>
        <taxon>Fungi</taxon>
        <taxon>Dikarya</taxon>
        <taxon>Basidiomycota</taxon>
        <taxon>Agaricomycotina</taxon>
        <taxon>Agaricomycetes</taxon>
        <taxon>Agaricomycetidae</taxon>
        <taxon>Agaricales</taxon>
        <taxon>Marasmiineae</taxon>
        <taxon>Marasmiaceae</taxon>
        <taxon>Tetrapyrgos</taxon>
    </lineage>
</organism>
<dbReference type="InterPro" id="IPR002110">
    <property type="entry name" value="Ankyrin_rpt"/>
</dbReference>
<dbReference type="SUPFAM" id="SSF52540">
    <property type="entry name" value="P-loop containing nucleoside triphosphate hydrolases"/>
    <property type="match status" value="1"/>
</dbReference>
<dbReference type="Pfam" id="PF12796">
    <property type="entry name" value="Ank_2"/>
    <property type="match status" value="3"/>
</dbReference>
<evidence type="ECO:0000256" key="2">
    <source>
        <dbReference type="ARBA" id="ARBA00023043"/>
    </source>
</evidence>
<dbReference type="Proteomes" id="UP000559256">
    <property type="component" value="Unassembled WGS sequence"/>
</dbReference>
<keyword evidence="2 3" id="KW-0040">ANK repeat</keyword>
<dbReference type="PROSITE" id="PS50837">
    <property type="entry name" value="NACHT"/>
    <property type="match status" value="1"/>
</dbReference>
<feature type="repeat" description="ANK" evidence="3">
    <location>
        <begin position="650"/>
        <end position="682"/>
    </location>
</feature>
<accession>A0A8H5C6X4</accession>
<dbReference type="Pfam" id="PF24883">
    <property type="entry name" value="NPHP3_N"/>
    <property type="match status" value="1"/>
</dbReference>
<feature type="domain" description="NACHT" evidence="5">
    <location>
        <begin position="182"/>
        <end position="309"/>
    </location>
</feature>
<feature type="repeat" description="ANK" evidence="3">
    <location>
        <begin position="785"/>
        <end position="814"/>
    </location>
</feature>
<proteinExistence type="predicted"/>
<sequence>MNSVKQKFTKGKKDKKVDDIGGNPVEDNINQSQIAGPEAVQSSMYTTTGFISEFTDNLTEQNKRKKLALTDPDTGLVGRATEKETYLDGQIPQRPRITAGRDVHMNNVQGNQNQTINNDYRQTGGNNTFVMVDMNTMYNIKKWINAPDSSFNFNAAYDNMTKGTGEWLLNDSRLIQWKESGGLLWLQGKAGSGKTFLLTKAITSLKADNHDVLYFYFDTRDQSKAKATYKGMLASLMLDMGLQFNQAQLMNLYEKYNSGRTQMPADAMKSTLLDFLRQKSSSMFIFVDAFDECDNQEQHPVTEFIQQLLVQGLKIHICVSCRYPANHIGMKCWPLFVNIKEEVTEALLHGSHGQIRWVDCQIQYFHQLGSGRAIRKALKSLPKTLEETYEQALNAIKREHKDNAQAIMKWLLFGYEELTMKMLAEILRIDFEQEILDDPEPIQEHELCNIVSSTLAVVQQGTHWYNRQEYILQLGHPSVKEYIVSEEIKESSAKLFQINDQLAHEFIAQCCLIYLVVCGKDGHIDRALFPLAGYAVNRWTEHVRNLQQLGDPVKCLSLHLLTDTNTSCLAWMNQNHFFHGATAGSALPFYYASMVNLPNMISSMIENGADVNAQGGVYGNALQAASYRREVDIVKLLLENGADVNAQGGEYGNALQAASCGGQVDIVKLLLENGADVNAQGGKFGNALKVALAAGNKAVANLLLENGADVNAQGGLYGNALQAASYGANVDIVKLLLENGADVNAQGGVYGTALQAVSIRGNVDKVKLLLENGADVNAQGGVYGNALQAASYRGYVDIVKLLLENGADVNAQGGLYGTALQAASFGRKVDIVKLLLENGADVNAQGGKYGNALQGASCRGKVDIVKFLLEKGANVNVEGGKYGTALQAASIAPIHWDPRCDYVKLVEILLDNGADINSRGGQYGNPIQAAAIKGNQEIYDFLIQKGATPIDPIFTIFQEDPEIPIPLMDNEPADHQIYCPLFWNM</sequence>
<gene>
    <name evidence="6" type="ORF">D9758_017785</name>
</gene>
<dbReference type="InterPro" id="IPR056884">
    <property type="entry name" value="NPHP3-like_N"/>
</dbReference>
<keyword evidence="1" id="KW-0677">Repeat</keyword>
<evidence type="ECO:0000256" key="3">
    <source>
        <dbReference type="PROSITE-ProRule" id="PRU00023"/>
    </source>
</evidence>
<dbReference type="PROSITE" id="PS50297">
    <property type="entry name" value="ANK_REP_REGION"/>
    <property type="match status" value="7"/>
</dbReference>
<feature type="repeat" description="ANK" evidence="3">
    <location>
        <begin position="620"/>
        <end position="649"/>
    </location>
</feature>
<dbReference type="Gene3D" id="1.25.40.20">
    <property type="entry name" value="Ankyrin repeat-containing domain"/>
    <property type="match status" value="3"/>
</dbReference>
<feature type="repeat" description="ANK" evidence="3">
    <location>
        <begin position="848"/>
        <end position="880"/>
    </location>
</feature>
<feature type="repeat" description="ANK" evidence="3">
    <location>
        <begin position="719"/>
        <end position="748"/>
    </location>
</feature>
<feature type="repeat" description="ANK" evidence="3">
    <location>
        <begin position="889"/>
        <end position="921"/>
    </location>
</feature>
<evidence type="ECO:0000259" key="5">
    <source>
        <dbReference type="PROSITE" id="PS50837"/>
    </source>
</evidence>
<dbReference type="AlphaFoldDB" id="A0A8H5C6X4"/>
<feature type="repeat" description="ANK" evidence="3">
    <location>
        <begin position="752"/>
        <end position="781"/>
    </location>
</feature>
<evidence type="ECO:0000313" key="6">
    <source>
        <dbReference type="EMBL" id="KAF5336215.1"/>
    </source>
</evidence>
<evidence type="ECO:0000256" key="4">
    <source>
        <dbReference type="SAM" id="MobiDB-lite"/>
    </source>
</evidence>
<dbReference type="InterPro" id="IPR051165">
    <property type="entry name" value="Multifunctional_ANK_Repeat"/>
</dbReference>
<dbReference type="Gene3D" id="3.40.50.300">
    <property type="entry name" value="P-loop containing nucleotide triphosphate hydrolases"/>
    <property type="match status" value="1"/>
</dbReference>
<dbReference type="InterPro" id="IPR036770">
    <property type="entry name" value="Ankyrin_rpt-contain_sf"/>
</dbReference>
<dbReference type="InterPro" id="IPR007111">
    <property type="entry name" value="NACHT_NTPase"/>
</dbReference>
<dbReference type="SUPFAM" id="SSF48403">
    <property type="entry name" value="Ankyrin repeat"/>
    <property type="match status" value="1"/>
</dbReference>
<evidence type="ECO:0000313" key="7">
    <source>
        <dbReference type="Proteomes" id="UP000559256"/>
    </source>
</evidence>
<evidence type="ECO:0000256" key="1">
    <source>
        <dbReference type="ARBA" id="ARBA00022737"/>
    </source>
</evidence>
<protein>
    <recommendedName>
        <fullName evidence="5">NACHT domain-containing protein</fullName>
    </recommendedName>
</protein>
<keyword evidence="7" id="KW-1185">Reference proteome</keyword>
<dbReference type="PANTHER" id="PTHR24123:SF33">
    <property type="entry name" value="PROTEIN HOS4"/>
    <property type="match status" value="1"/>
</dbReference>
<dbReference type="OrthoDB" id="194358at2759"/>
<feature type="region of interest" description="Disordered" evidence="4">
    <location>
        <begin position="1"/>
        <end position="30"/>
    </location>
</feature>
<name>A0A8H5C6X4_9AGAR</name>
<comment type="caution">
    <text evidence="6">The sequence shown here is derived from an EMBL/GenBank/DDBJ whole genome shotgun (WGS) entry which is preliminary data.</text>
</comment>
<dbReference type="SMART" id="SM00248">
    <property type="entry name" value="ANK"/>
    <property type="match status" value="11"/>
</dbReference>
<dbReference type="PROSITE" id="PS50088">
    <property type="entry name" value="ANK_REPEAT"/>
    <property type="match status" value="9"/>
</dbReference>
<feature type="repeat" description="ANK" evidence="3">
    <location>
        <begin position="818"/>
        <end position="847"/>
    </location>
</feature>
<reference evidence="6 7" key="1">
    <citation type="journal article" date="2020" name="ISME J.">
        <title>Uncovering the hidden diversity of litter-decomposition mechanisms in mushroom-forming fungi.</title>
        <authorList>
            <person name="Floudas D."/>
            <person name="Bentzer J."/>
            <person name="Ahren D."/>
            <person name="Johansson T."/>
            <person name="Persson P."/>
            <person name="Tunlid A."/>
        </authorList>
    </citation>
    <scope>NUCLEOTIDE SEQUENCE [LARGE SCALE GENOMIC DNA]</scope>
    <source>
        <strain evidence="6 7">CBS 291.85</strain>
    </source>
</reference>
<dbReference type="PANTHER" id="PTHR24123">
    <property type="entry name" value="ANKYRIN REPEAT-CONTAINING"/>
    <property type="match status" value="1"/>
</dbReference>
<dbReference type="InterPro" id="IPR027417">
    <property type="entry name" value="P-loop_NTPase"/>
</dbReference>
<dbReference type="EMBL" id="JAACJM010000231">
    <property type="protein sequence ID" value="KAF5336215.1"/>
    <property type="molecule type" value="Genomic_DNA"/>
</dbReference>